<proteinExistence type="predicted"/>
<keyword evidence="5 6" id="KW-0472">Membrane</keyword>
<dbReference type="PROSITE" id="PS50850">
    <property type="entry name" value="MFS"/>
    <property type="match status" value="1"/>
</dbReference>
<evidence type="ECO:0000259" key="7">
    <source>
        <dbReference type="PROSITE" id="PS50850"/>
    </source>
</evidence>
<comment type="subcellular location">
    <subcellularLocation>
        <location evidence="1">Membrane</location>
        <topology evidence="1">Multi-pass membrane protein</topology>
    </subcellularLocation>
</comment>
<dbReference type="EMBL" id="SIRL01000007">
    <property type="protein sequence ID" value="TBN49725.1"/>
    <property type="molecule type" value="Genomic_DNA"/>
</dbReference>
<evidence type="ECO:0000256" key="5">
    <source>
        <dbReference type="ARBA" id="ARBA00023136"/>
    </source>
</evidence>
<evidence type="ECO:0000313" key="9">
    <source>
        <dbReference type="Proteomes" id="UP000292859"/>
    </source>
</evidence>
<feature type="transmembrane region" description="Helical" evidence="6">
    <location>
        <begin position="123"/>
        <end position="147"/>
    </location>
</feature>
<accession>A0ABY1YHL2</accession>
<gene>
    <name evidence="8" type="ORF">EYF88_10970</name>
</gene>
<dbReference type="PANTHER" id="PTHR23502">
    <property type="entry name" value="MAJOR FACILITATOR SUPERFAMILY"/>
    <property type="match status" value="1"/>
</dbReference>
<keyword evidence="2" id="KW-0813">Transport</keyword>
<protein>
    <submittedName>
        <fullName evidence="8">MFS transporter</fullName>
    </submittedName>
</protein>
<dbReference type="InterPro" id="IPR036259">
    <property type="entry name" value="MFS_trans_sf"/>
</dbReference>
<sequence>MLAFLFATVAFSIDAMLPALPDIAGELTPANVNRAQLILTAFMAGMGLGTLFAGPISDAIGRKPAIFLGTALYIAAAVAAIFAQSIEFLLAARFVQGMGASGPRIVGLALIRDLYSGREMARISSFVMMVFITIPALAPSIGAGIIWASGWQGVFVAFILFALIGAGWLGIRQAETLPPSERRPLRLGPLTAAAREVLSDRQVMLCTLVLTLGFGQMFALLSSAQQLFGEAYGKGDSFPAWFALMAILSGAGTLLNATFVMRFGMRRIAKWAYAMQTVVSSVMLVLVVSGVLPESLRFPAFFFWAVSVFFMAGVTFGNLNALALQRMGHVAGMAASIIAALSTVAATLIAAPVGLLYNGTAVPAITAALICSALAWLLMGWLRD</sequence>
<feature type="transmembrane region" description="Helical" evidence="6">
    <location>
        <begin position="37"/>
        <end position="54"/>
    </location>
</feature>
<feature type="transmembrane region" description="Helical" evidence="6">
    <location>
        <begin position="241"/>
        <end position="259"/>
    </location>
</feature>
<name>A0ABY1YHL2_9RHOB</name>
<evidence type="ECO:0000256" key="3">
    <source>
        <dbReference type="ARBA" id="ARBA00022692"/>
    </source>
</evidence>
<feature type="transmembrane region" description="Helical" evidence="6">
    <location>
        <begin position="153"/>
        <end position="171"/>
    </location>
</feature>
<feature type="transmembrane region" description="Helical" evidence="6">
    <location>
        <begin position="90"/>
        <end position="111"/>
    </location>
</feature>
<feature type="transmembrane region" description="Helical" evidence="6">
    <location>
        <begin position="66"/>
        <end position="84"/>
    </location>
</feature>
<dbReference type="Gene3D" id="1.20.1720.10">
    <property type="entry name" value="Multidrug resistance protein D"/>
    <property type="match status" value="1"/>
</dbReference>
<feature type="transmembrane region" description="Helical" evidence="6">
    <location>
        <begin position="331"/>
        <end position="355"/>
    </location>
</feature>
<evidence type="ECO:0000256" key="1">
    <source>
        <dbReference type="ARBA" id="ARBA00004141"/>
    </source>
</evidence>
<organism evidence="8 9">
    <name type="scientific">Paracoccus sediminis</name>
    <dbReference type="NCBI Taxonomy" id="1214787"/>
    <lineage>
        <taxon>Bacteria</taxon>
        <taxon>Pseudomonadati</taxon>
        <taxon>Pseudomonadota</taxon>
        <taxon>Alphaproteobacteria</taxon>
        <taxon>Rhodobacterales</taxon>
        <taxon>Paracoccaceae</taxon>
        <taxon>Paracoccus</taxon>
    </lineage>
</organism>
<evidence type="ECO:0000256" key="4">
    <source>
        <dbReference type="ARBA" id="ARBA00022989"/>
    </source>
</evidence>
<dbReference type="PANTHER" id="PTHR23502:SF132">
    <property type="entry name" value="POLYAMINE TRANSPORTER 2-RELATED"/>
    <property type="match status" value="1"/>
</dbReference>
<keyword evidence="9" id="KW-1185">Reference proteome</keyword>
<dbReference type="PROSITE" id="PS00216">
    <property type="entry name" value="SUGAR_TRANSPORT_1"/>
    <property type="match status" value="1"/>
</dbReference>
<keyword evidence="4 6" id="KW-1133">Transmembrane helix</keyword>
<feature type="transmembrane region" description="Helical" evidence="6">
    <location>
        <begin position="271"/>
        <end position="292"/>
    </location>
</feature>
<feature type="domain" description="Major facilitator superfamily (MFS) profile" evidence="7">
    <location>
        <begin position="1"/>
        <end position="384"/>
    </location>
</feature>
<dbReference type="Pfam" id="PF07690">
    <property type="entry name" value="MFS_1"/>
    <property type="match status" value="1"/>
</dbReference>
<evidence type="ECO:0000313" key="8">
    <source>
        <dbReference type="EMBL" id="TBN49725.1"/>
    </source>
</evidence>
<keyword evidence="3 6" id="KW-0812">Transmembrane</keyword>
<reference evidence="8 9" key="1">
    <citation type="submission" date="2019-02" db="EMBL/GenBank/DDBJ databases">
        <authorList>
            <person name="Zhang G."/>
        </authorList>
    </citation>
    <scope>NUCLEOTIDE SEQUENCE [LARGE SCALE GENOMIC DNA]</scope>
    <source>
        <strain evidence="8 9">CMB17</strain>
    </source>
</reference>
<dbReference type="SUPFAM" id="SSF103473">
    <property type="entry name" value="MFS general substrate transporter"/>
    <property type="match status" value="1"/>
</dbReference>
<feature type="transmembrane region" description="Helical" evidence="6">
    <location>
        <begin position="361"/>
        <end position="382"/>
    </location>
</feature>
<evidence type="ECO:0000256" key="6">
    <source>
        <dbReference type="SAM" id="Phobius"/>
    </source>
</evidence>
<evidence type="ECO:0000256" key="2">
    <source>
        <dbReference type="ARBA" id="ARBA00022448"/>
    </source>
</evidence>
<feature type="transmembrane region" description="Helical" evidence="6">
    <location>
        <begin position="298"/>
        <end position="319"/>
    </location>
</feature>
<feature type="transmembrane region" description="Helical" evidence="6">
    <location>
        <begin position="203"/>
        <end position="221"/>
    </location>
</feature>
<dbReference type="InterPro" id="IPR011701">
    <property type="entry name" value="MFS"/>
</dbReference>
<dbReference type="Proteomes" id="UP000292859">
    <property type="component" value="Unassembled WGS sequence"/>
</dbReference>
<comment type="caution">
    <text evidence="8">The sequence shown here is derived from an EMBL/GenBank/DDBJ whole genome shotgun (WGS) entry which is preliminary data.</text>
</comment>
<dbReference type="InterPro" id="IPR020846">
    <property type="entry name" value="MFS_dom"/>
</dbReference>
<dbReference type="InterPro" id="IPR005829">
    <property type="entry name" value="Sugar_transporter_CS"/>
</dbReference>